<reference evidence="1" key="1">
    <citation type="submission" date="2022-04" db="EMBL/GenBank/DDBJ databases">
        <title>Jade perch genome.</title>
        <authorList>
            <person name="Chao B."/>
        </authorList>
    </citation>
    <scope>NUCLEOTIDE SEQUENCE</scope>
    <source>
        <strain evidence="1">CB-2022</strain>
    </source>
</reference>
<keyword evidence="2" id="KW-1185">Reference proteome</keyword>
<dbReference type="Proteomes" id="UP000831701">
    <property type="component" value="Chromosome 22"/>
</dbReference>
<organism evidence="1 2">
    <name type="scientific">Scortum barcoo</name>
    <name type="common">barcoo grunter</name>
    <dbReference type="NCBI Taxonomy" id="214431"/>
    <lineage>
        <taxon>Eukaryota</taxon>
        <taxon>Metazoa</taxon>
        <taxon>Chordata</taxon>
        <taxon>Craniata</taxon>
        <taxon>Vertebrata</taxon>
        <taxon>Euteleostomi</taxon>
        <taxon>Actinopterygii</taxon>
        <taxon>Neopterygii</taxon>
        <taxon>Teleostei</taxon>
        <taxon>Neoteleostei</taxon>
        <taxon>Acanthomorphata</taxon>
        <taxon>Eupercaria</taxon>
        <taxon>Centrarchiformes</taxon>
        <taxon>Terapontoidei</taxon>
        <taxon>Terapontidae</taxon>
        <taxon>Scortum</taxon>
    </lineage>
</organism>
<dbReference type="EMBL" id="CM041552">
    <property type="protein sequence ID" value="KAI3354180.1"/>
    <property type="molecule type" value="Genomic_DNA"/>
</dbReference>
<accession>A0ACB8VFK9</accession>
<protein>
    <submittedName>
        <fullName evidence="1">Uncharacterized protein</fullName>
    </submittedName>
</protein>
<sequence>MPTFQSSDRSTLGSVPGHSWLNARPGGAHSAHGVREEPRFVTARAGESVILGCDVSPPLDGQQPPYVVEWFKFGVPIPFFINFRFYPPHVDPEYTGRATLHGKASLQIDPVRSEDQGWYECRVLMLEQQYDTFHNGSWVHLTVNGDGFLGLCQAHLNEWPLDAVSDRSYGSFSKGLGPAFIYSDATSICGGEGRRKHPAQLLCPGKSKTNDQLAEGGGGACNQRKIFESLQNTDQGVCNVHSIRIFTVHDGSLTILGITRDDRGAYTCRAYSDQGEVLHTTRLLVQGPPYIVSPPENVTVNISQNALFTCQAEAYPGNLTYTWFWEEDNVYFKNDLKLRVRILIDGTLIIFRVKPEDAGKYTCSPSNSLGISPSASAYLTVQYPARVINMPPVIYVPRKLPGIIRCPVDANPPVTSVKWEKDGYPLRVEKYPGWSLMPDGSIRVAEATEDSLGTYTCVPYNALGTMGMSPPATLVLKDPPYFNVRPGGEYRQEAGRELVIPCAASGDPDIPTITWRKVGKPSKSKHNILPSGSLQFLSLSKEDHGEWECVATNVVTSITASTRILVIGTSPHAPGNIHVLPSTTSANVSWEPGYDGGFEQTFSVWYGPVSKRTDFGPHDWHSMPVSGAQTWLVVPGLEPGTEYQFSVLAQNKLGTGPFSEVVTVNTAGSPLGTPEPLVLLTPPRCLTANRTQHGVLLTWLPPANHSSPIDRYIMEFRLGERWEVLDDLIPSTETELIARDLVQESWYEFRVMAVMDDLISESSNVVGVSSTDPFPPAELPDEGLARPVVAGVVATICFLAAAVLFSTLAACFVNKQHRRKLKRKPDPPLSVTHFRKSIESPPPLTPLPGVEPCWDEPARSSFLPPPASPLLSSGKISPESSPPSRPRSLSSEGSHGPGLYVRKLPSPQREREKELSFYKKTKRAIASKKYSVSKYEAEVTTPIELISRGPDGRFVMESSPPPRRIQGFPFAEESDMYPEFRQSDEENDFDPGPLPPIMPTLRPQLSPTSSSLESTQPPTYSPRLHRAMEGMSFAEGSALHASGQAPASRYRGFPQGPFYGYLGSRTESGIPPPFYMPDISPRSSALSSPPGTAEGPFGYPSIPEESGEMEHHQYTASGHSLSHTHSPPPRSPESWQPHELPFLGLEGPRFIYPPQHSLHHPQDLPDPPPYPPHSLPPSRLHLPSLKDPISPGLLQLEVPMAPPGRDRPLGPPVRRLAMQQAQSLGQLRHTSHGVGVPVLPYPDPAARQPVQGAQAQPPVVALSPGSARGRGAGQTPAYRHYILRTSRSLEMPEITLQPSATVSFSRRSSLTASPTQGQGSKQPSPSYHAHMSYASTAASYPSQSPSPPPEGRDVFGQRPSQRRTEEEMLPSEPSQLQISASGEPLGASSDPAGSESLPALLHQCITKAKGVAANNNNNTTSGRRTGWSADERKGIHLQTCGWCVTPVLLSPTGVCPSQTQQQSQTPQEAEDLDFRRKRKRQNKKNPYLYLTSFLHRRQSEEDQTGILASADSEGPNYGTLR</sequence>
<evidence type="ECO:0000313" key="1">
    <source>
        <dbReference type="EMBL" id="KAI3354180.1"/>
    </source>
</evidence>
<gene>
    <name evidence="1" type="ORF">L3Q82_018715</name>
</gene>
<evidence type="ECO:0000313" key="2">
    <source>
        <dbReference type="Proteomes" id="UP000831701"/>
    </source>
</evidence>
<proteinExistence type="predicted"/>
<name>A0ACB8VFK9_9TELE</name>
<comment type="caution">
    <text evidence="1">The sequence shown here is derived from an EMBL/GenBank/DDBJ whole genome shotgun (WGS) entry which is preliminary data.</text>
</comment>